<name>A0ABD5AEF4_VIBSP</name>
<accession>A0ABD5AEF4</accession>
<dbReference type="RefSeq" id="WP_102492108.1">
    <property type="nucleotide sequence ID" value="NZ_JAUYVK010000025.1"/>
</dbReference>
<sequence>MGDQQQQLVVDAEWFQLLQREPQQWQRQQQQPIQSELRLVRIRLTYTQWCRLIKNGKNGV</sequence>
<evidence type="ECO:0000313" key="2">
    <source>
        <dbReference type="Proteomes" id="UP001177883"/>
    </source>
</evidence>
<dbReference type="Proteomes" id="UP001177883">
    <property type="component" value="Unassembled WGS sequence"/>
</dbReference>
<comment type="caution">
    <text evidence="1">The sequence shown here is derived from an EMBL/GenBank/DDBJ whole genome shotgun (WGS) entry which is preliminary data.</text>
</comment>
<evidence type="ECO:0000313" key="1">
    <source>
        <dbReference type="EMBL" id="MDP2491568.1"/>
    </source>
</evidence>
<gene>
    <name evidence="1" type="ORF">Q8W38_19650</name>
</gene>
<dbReference type="AlphaFoldDB" id="A0ABD5AEF4"/>
<reference evidence="1" key="1">
    <citation type="submission" date="2023-07" db="EMBL/GenBank/DDBJ databases">
        <title>Genome content predicts the carbon catabolic preferences of heterotrophic bacteria.</title>
        <authorList>
            <person name="Gralka M."/>
        </authorList>
    </citation>
    <scope>NUCLEOTIDE SEQUENCE</scope>
    <source>
        <strain evidence="1">6E03</strain>
    </source>
</reference>
<proteinExistence type="predicted"/>
<organism evidence="1 2">
    <name type="scientific">Vibrio splendidus</name>
    <dbReference type="NCBI Taxonomy" id="29497"/>
    <lineage>
        <taxon>Bacteria</taxon>
        <taxon>Pseudomonadati</taxon>
        <taxon>Pseudomonadota</taxon>
        <taxon>Gammaproteobacteria</taxon>
        <taxon>Vibrionales</taxon>
        <taxon>Vibrionaceae</taxon>
        <taxon>Vibrio</taxon>
    </lineage>
</organism>
<dbReference type="EMBL" id="JAUYVK010000025">
    <property type="protein sequence ID" value="MDP2491568.1"/>
    <property type="molecule type" value="Genomic_DNA"/>
</dbReference>
<protein>
    <submittedName>
        <fullName evidence="1">Uncharacterized protein</fullName>
    </submittedName>
</protein>